<organism evidence="2 3">
    <name type="scientific">Deinococcus malanensis</name>
    <dbReference type="NCBI Taxonomy" id="1706855"/>
    <lineage>
        <taxon>Bacteria</taxon>
        <taxon>Thermotogati</taxon>
        <taxon>Deinococcota</taxon>
        <taxon>Deinococci</taxon>
        <taxon>Deinococcales</taxon>
        <taxon>Deinococcaceae</taxon>
        <taxon>Deinococcus</taxon>
    </lineage>
</organism>
<reference evidence="3" key="1">
    <citation type="journal article" date="2019" name="Int. J. Syst. Evol. Microbiol.">
        <title>The Global Catalogue of Microorganisms (GCM) 10K type strain sequencing project: providing services to taxonomists for standard genome sequencing and annotation.</title>
        <authorList>
            <consortium name="The Broad Institute Genomics Platform"/>
            <consortium name="The Broad Institute Genome Sequencing Center for Infectious Disease"/>
            <person name="Wu L."/>
            <person name="Ma J."/>
        </authorList>
    </citation>
    <scope>NUCLEOTIDE SEQUENCE [LARGE SCALE GENOMIC DNA]</scope>
    <source>
        <strain evidence="3">JCM 30331</strain>
    </source>
</reference>
<evidence type="ECO:0000313" key="2">
    <source>
        <dbReference type="EMBL" id="GGK31432.1"/>
    </source>
</evidence>
<evidence type="ECO:0000313" key="3">
    <source>
        <dbReference type="Proteomes" id="UP000647587"/>
    </source>
</evidence>
<keyword evidence="3" id="KW-1185">Reference proteome</keyword>
<dbReference type="EMBL" id="BMPP01000011">
    <property type="protein sequence ID" value="GGK31432.1"/>
    <property type="molecule type" value="Genomic_DNA"/>
</dbReference>
<proteinExistence type="predicted"/>
<dbReference type="RefSeq" id="WP_189009576.1">
    <property type="nucleotide sequence ID" value="NZ_BMPP01000011.1"/>
</dbReference>
<feature type="coiled-coil region" evidence="1">
    <location>
        <begin position="294"/>
        <end position="329"/>
    </location>
</feature>
<dbReference type="Proteomes" id="UP000647587">
    <property type="component" value="Unassembled WGS sequence"/>
</dbReference>
<gene>
    <name evidence="2" type="ORF">GCM10008955_26620</name>
</gene>
<name>A0ABQ2F1H5_9DEIO</name>
<protein>
    <recommendedName>
        <fullName evidence="4">DUF3375 domain-containing protein</fullName>
    </recommendedName>
</protein>
<evidence type="ECO:0008006" key="4">
    <source>
        <dbReference type="Google" id="ProtNLM"/>
    </source>
</evidence>
<sequence>MTSGGLSRLPIKMLGDLVSPRALERIMQDAAQSRGKSVGDLDVATLEDILKREVFKRLQLSVPAPLAKKRVSEVLNELMKSTQERLLPNMAESPLPELEDASRRFSLYFDWPEMQRLRGLIGVAREEEKGGRDISALVQEGHTLLAGMARRLEEGLVAQAQDLAELRATFKRVEGMGSREVRRLETLLTQIDEAQTQGTLLPAEVERARGITFKLRKLLESSVVQPVGDGAAPVALDPEAQARVLALEQEHSAQLFSRVERDFAPLLRARPELEARRDVLRTQQQAGQLTAEVVEAWRNELAQARTELIDAQRSEFQALEAELESLSAGADVRVVLDAARNSLQGGTLINDELLELRSARQALAEGGAAGQLLAVQRELLDLERSARDVAGAGEELAPLIADAQTRVAAGEAMDLTPLWTVLERYMGAAAQQREDFDARADHVVREYDTVRGLAGETTQRLGRLADSLRAQRRLGPMSAEARERYAQALEEAEALLAEAHAEYRAAQEVTSTFGQDALSGLLGVFDMGGGDADLFGGAVDSPAVATATATESAQDEALESWVVESGRIVDGSDDAAAQEIVALLTQAGTLGITALDFRDASHDWAARAAMPGGWRLARAVKRDTLEQVAMRWLETGQA</sequence>
<evidence type="ECO:0000256" key="1">
    <source>
        <dbReference type="SAM" id="Coils"/>
    </source>
</evidence>
<keyword evidence="1" id="KW-0175">Coiled coil</keyword>
<comment type="caution">
    <text evidence="2">The sequence shown here is derived from an EMBL/GenBank/DDBJ whole genome shotgun (WGS) entry which is preliminary data.</text>
</comment>
<accession>A0ABQ2F1H5</accession>
<feature type="coiled-coil region" evidence="1">
    <location>
        <begin position="478"/>
        <end position="509"/>
    </location>
</feature>